<dbReference type="HOGENOM" id="CLU_3255531_0_0_6"/>
<protein>
    <submittedName>
        <fullName evidence="1">Uncharacterized protein</fullName>
    </submittedName>
</protein>
<proteinExistence type="predicted"/>
<gene>
    <name evidence="1" type="ORF">PLEI_3447</name>
</gene>
<dbReference type="AlphaFoldDB" id="V5F8P3"/>
<organism evidence="1 2">
    <name type="scientific">Photobacterium leiognathi lrivu.4.1</name>
    <dbReference type="NCBI Taxonomy" id="1248232"/>
    <lineage>
        <taxon>Bacteria</taxon>
        <taxon>Pseudomonadati</taxon>
        <taxon>Pseudomonadota</taxon>
        <taxon>Gammaproteobacteria</taxon>
        <taxon>Vibrionales</taxon>
        <taxon>Vibrionaceae</taxon>
        <taxon>Photobacterium</taxon>
    </lineage>
</organism>
<dbReference type="RefSeq" id="WP_023934667.1">
    <property type="nucleotide sequence ID" value="NZ_DF196821.1"/>
</dbReference>
<evidence type="ECO:0000313" key="1">
    <source>
        <dbReference type="EMBL" id="GAD31784.1"/>
    </source>
</evidence>
<name>V5F8P3_PHOLE</name>
<dbReference type="Proteomes" id="UP000030675">
    <property type="component" value="Unassembled WGS sequence"/>
</dbReference>
<dbReference type="EMBL" id="DF196821">
    <property type="protein sequence ID" value="GAD31784.1"/>
    <property type="molecule type" value="Genomic_DNA"/>
</dbReference>
<accession>V5F8P3</accession>
<reference evidence="2" key="1">
    <citation type="submission" date="2012-12" db="EMBL/GenBank/DDBJ databases">
        <title>Genome Sequence of Photobacterium leiognathi lrivu.4.1.</title>
        <authorList>
            <person name="Urbanczyk H."/>
            <person name="Ogura Y."/>
            <person name="Hayashi T."/>
            <person name="Dunlap P.V."/>
        </authorList>
    </citation>
    <scope>NUCLEOTIDE SEQUENCE [LARGE SCALE GENOMIC DNA]</scope>
    <source>
        <strain evidence="2">lrivu.4.1</strain>
    </source>
</reference>
<sequence>MDLEHVTYNLDEVKGLSDEELYQRLCESWGITNGKLAVWGKI</sequence>
<evidence type="ECO:0000313" key="2">
    <source>
        <dbReference type="Proteomes" id="UP000030675"/>
    </source>
</evidence>